<protein>
    <submittedName>
        <fullName evidence="1">Sulfatase</fullName>
    </submittedName>
</protein>
<dbReference type="InterPro" id="IPR017850">
    <property type="entry name" value="Alkaline_phosphatase_core_sf"/>
</dbReference>
<comment type="caution">
    <text evidence="1">The sequence shown here is derived from an EMBL/GenBank/DDBJ whole genome shotgun (WGS) entry which is preliminary data.</text>
</comment>
<organism evidence="1 3">
    <name type="scientific">Jejuia pallidilutea</name>
    <dbReference type="NCBI Taxonomy" id="504487"/>
    <lineage>
        <taxon>Bacteria</taxon>
        <taxon>Pseudomonadati</taxon>
        <taxon>Bacteroidota</taxon>
        <taxon>Flavobacteriia</taxon>
        <taxon>Flavobacteriales</taxon>
        <taxon>Flavobacteriaceae</taxon>
        <taxon>Jejuia</taxon>
    </lineage>
</organism>
<dbReference type="RefSeq" id="WP_202963887.1">
    <property type="nucleotide sequence ID" value="NZ_BBNR01000002.1"/>
</dbReference>
<reference evidence="3 4" key="1">
    <citation type="journal article" date="2014" name="Genome Announc.">
        <title>Draft Genome Sequence of Marine Flavobacterium Jejuia pallidilutea Strain 11shimoA1 and Pigmentation Mutants.</title>
        <authorList>
            <person name="Takatani N."/>
            <person name="Nakanishi M."/>
            <person name="Meirelles P."/>
            <person name="Mino S."/>
            <person name="Suda W."/>
            <person name="Oshima K."/>
            <person name="Hattori M."/>
            <person name="Ohkuma M."/>
            <person name="Hosokawa M."/>
            <person name="Miyashita K."/>
            <person name="Thompson F.L."/>
            <person name="Niwa A."/>
            <person name="Sawabe T."/>
            <person name="Sawabe T."/>
        </authorList>
    </citation>
    <scope>NUCLEOTIDE SEQUENCE [LARGE SCALE GENOMIC DNA]</scope>
    <source>
        <strain evidence="1 3">JCM 19301</strain>
        <strain evidence="2">JCM 19302</strain>
        <strain evidence="4">JCM19302</strain>
    </source>
</reference>
<dbReference type="EMBL" id="BBNR01000002">
    <property type="protein sequence ID" value="GAL65629.1"/>
    <property type="molecule type" value="Genomic_DNA"/>
</dbReference>
<dbReference type="Proteomes" id="UP000029646">
    <property type="component" value="Unassembled WGS sequence"/>
</dbReference>
<dbReference type="AlphaFoldDB" id="A0A090VQM6"/>
<dbReference type="SUPFAM" id="SSF53649">
    <property type="entry name" value="Alkaline phosphatase-like"/>
    <property type="match status" value="1"/>
</dbReference>
<gene>
    <name evidence="1" type="ORF">JCM19301_3314</name>
    <name evidence="2" type="ORF">JCM19302_2343</name>
</gene>
<evidence type="ECO:0000313" key="1">
    <source>
        <dbReference type="EMBL" id="GAL65629.1"/>
    </source>
</evidence>
<dbReference type="Gene3D" id="3.40.720.10">
    <property type="entry name" value="Alkaline Phosphatase, subunit A"/>
    <property type="match status" value="1"/>
</dbReference>
<dbReference type="eggNOG" id="COG3119">
    <property type="taxonomic scope" value="Bacteria"/>
</dbReference>
<accession>A0A090VQM6</accession>
<proteinExistence type="predicted"/>
<name>A0A090VQM6_9FLAO</name>
<evidence type="ECO:0000313" key="2">
    <source>
        <dbReference type="EMBL" id="GAL72683.1"/>
    </source>
</evidence>
<evidence type="ECO:0000313" key="3">
    <source>
        <dbReference type="Proteomes" id="UP000029641"/>
    </source>
</evidence>
<dbReference type="Proteomes" id="UP000029641">
    <property type="component" value="Unassembled WGS sequence"/>
</dbReference>
<evidence type="ECO:0000313" key="4">
    <source>
        <dbReference type="Proteomes" id="UP000029646"/>
    </source>
</evidence>
<sequence length="122" mass="13717">MDTETVVSSIDMVPTVLDILNIKKSENLPGISVLNKEALNQREGIFGEVYAHDFDTIENSMFYNMAIFPPYKIIVPDPVRKKDEVVQLFNIEEDPFEQNNIAGANPEIVADLTAKITAFRAE</sequence>
<dbReference type="EMBL" id="BBNS01000029">
    <property type="protein sequence ID" value="GAL72683.1"/>
    <property type="molecule type" value="Genomic_DNA"/>
</dbReference>